<dbReference type="RefSeq" id="WP_132289137.1">
    <property type="nucleotide sequence ID" value="NZ_SKBM01000010.1"/>
</dbReference>
<gene>
    <name evidence="6" type="primary">vapC</name>
    <name evidence="8" type="ORF">EXY23_12135</name>
</gene>
<comment type="cofactor">
    <cofactor evidence="6">
        <name>Mg(2+)</name>
        <dbReference type="ChEBI" id="CHEBI:18420"/>
    </cofactor>
</comment>
<dbReference type="GO" id="GO:0090729">
    <property type="term" value="F:toxin activity"/>
    <property type="evidence" value="ECO:0007669"/>
    <property type="project" value="UniProtKB-KW"/>
</dbReference>
<dbReference type="PANTHER" id="PTHR35901">
    <property type="entry name" value="RIBONUCLEASE VAPC3"/>
    <property type="match status" value="1"/>
</dbReference>
<dbReference type="SUPFAM" id="SSF88723">
    <property type="entry name" value="PIN domain-like"/>
    <property type="match status" value="1"/>
</dbReference>
<keyword evidence="1 6" id="KW-1277">Toxin-antitoxin system</keyword>
<dbReference type="GO" id="GO:0004540">
    <property type="term" value="F:RNA nuclease activity"/>
    <property type="evidence" value="ECO:0007669"/>
    <property type="project" value="InterPro"/>
</dbReference>
<dbReference type="InterPro" id="IPR022907">
    <property type="entry name" value="VapC_family"/>
</dbReference>
<proteinExistence type="inferred from homology"/>
<dbReference type="HAMAP" id="MF_00265">
    <property type="entry name" value="VapC_Nob1"/>
    <property type="match status" value="1"/>
</dbReference>
<dbReference type="InterPro" id="IPR029060">
    <property type="entry name" value="PIN-like_dom_sf"/>
</dbReference>
<evidence type="ECO:0000256" key="2">
    <source>
        <dbReference type="ARBA" id="ARBA00022722"/>
    </source>
</evidence>
<dbReference type="GO" id="GO:0000287">
    <property type="term" value="F:magnesium ion binding"/>
    <property type="evidence" value="ECO:0007669"/>
    <property type="project" value="UniProtKB-UniRule"/>
</dbReference>
<evidence type="ECO:0000313" key="9">
    <source>
        <dbReference type="Proteomes" id="UP000295023"/>
    </source>
</evidence>
<feature type="domain" description="PIN" evidence="7">
    <location>
        <begin position="4"/>
        <end position="119"/>
    </location>
</feature>
<feature type="binding site" evidence="6">
    <location>
        <position position="6"/>
    </location>
    <ligand>
        <name>Mg(2+)</name>
        <dbReference type="ChEBI" id="CHEBI:18420"/>
    </ligand>
</feature>
<accession>A0A4V2WL56</accession>
<name>A0A4V2WL56_9PROT</name>
<evidence type="ECO:0000313" key="8">
    <source>
        <dbReference type="EMBL" id="TCZ61289.1"/>
    </source>
</evidence>
<dbReference type="AlphaFoldDB" id="A0A4V2WL56"/>
<evidence type="ECO:0000256" key="1">
    <source>
        <dbReference type="ARBA" id="ARBA00022649"/>
    </source>
</evidence>
<keyword evidence="9" id="KW-1185">Reference proteome</keyword>
<evidence type="ECO:0000259" key="7">
    <source>
        <dbReference type="Pfam" id="PF01850"/>
    </source>
</evidence>
<dbReference type="InterPro" id="IPR051619">
    <property type="entry name" value="TypeII_TA_RNase_PINc/VapC"/>
</dbReference>
<keyword evidence="5 6" id="KW-0460">Magnesium</keyword>
<feature type="binding site" evidence="6">
    <location>
        <position position="97"/>
    </location>
    <ligand>
        <name>Mg(2+)</name>
        <dbReference type="ChEBI" id="CHEBI:18420"/>
    </ligand>
</feature>
<dbReference type="PANTHER" id="PTHR35901:SF1">
    <property type="entry name" value="EXONUCLEASE VAPC9"/>
    <property type="match status" value="1"/>
</dbReference>
<keyword evidence="6" id="KW-0800">Toxin</keyword>
<comment type="caution">
    <text evidence="8">The sequence shown here is derived from an EMBL/GenBank/DDBJ whole genome shotgun (WGS) entry which is preliminary data.</text>
</comment>
<dbReference type="Proteomes" id="UP000295023">
    <property type="component" value="Unassembled WGS sequence"/>
</dbReference>
<keyword evidence="4 6" id="KW-0378">Hydrolase</keyword>
<dbReference type="EC" id="3.1.-.-" evidence="6"/>
<evidence type="ECO:0000256" key="4">
    <source>
        <dbReference type="ARBA" id="ARBA00022801"/>
    </source>
</evidence>
<dbReference type="Gene3D" id="3.40.50.1010">
    <property type="entry name" value="5'-nuclease"/>
    <property type="match status" value="1"/>
</dbReference>
<evidence type="ECO:0000256" key="5">
    <source>
        <dbReference type="ARBA" id="ARBA00022842"/>
    </source>
</evidence>
<dbReference type="InterPro" id="IPR044153">
    <property type="entry name" value="PIN_Pae0151-like"/>
</dbReference>
<organism evidence="8 9">
    <name type="scientific">Roseicella aquatilis</name>
    <dbReference type="NCBI Taxonomy" id="2527868"/>
    <lineage>
        <taxon>Bacteria</taxon>
        <taxon>Pseudomonadati</taxon>
        <taxon>Pseudomonadota</taxon>
        <taxon>Alphaproteobacteria</taxon>
        <taxon>Acetobacterales</taxon>
        <taxon>Roseomonadaceae</taxon>
        <taxon>Roseicella</taxon>
    </lineage>
</organism>
<dbReference type="CDD" id="cd09873">
    <property type="entry name" value="PIN_Pae0151-like"/>
    <property type="match status" value="1"/>
</dbReference>
<protein>
    <recommendedName>
        <fullName evidence="6">Ribonuclease VapC</fullName>
        <shortName evidence="6">RNase VapC</shortName>
        <ecNumber evidence="6">3.1.-.-</ecNumber>
    </recommendedName>
    <alternativeName>
        <fullName evidence="6">Toxin VapC</fullName>
    </alternativeName>
</protein>
<keyword evidence="2 6" id="KW-0540">Nuclease</keyword>
<dbReference type="EMBL" id="SKBM01000010">
    <property type="protein sequence ID" value="TCZ61289.1"/>
    <property type="molecule type" value="Genomic_DNA"/>
</dbReference>
<comment type="function">
    <text evidence="6">Toxic component of a toxin-antitoxin (TA) system. An RNase.</text>
</comment>
<evidence type="ECO:0000256" key="6">
    <source>
        <dbReference type="HAMAP-Rule" id="MF_00265"/>
    </source>
</evidence>
<dbReference type="Pfam" id="PF01850">
    <property type="entry name" value="PIN"/>
    <property type="match status" value="1"/>
</dbReference>
<keyword evidence="3 6" id="KW-0479">Metal-binding</keyword>
<dbReference type="GO" id="GO:0016787">
    <property type="term" value="F:hydrolase activity"/>
    <property type="evidence" value="ECO:0007669"/>
    <property type="project" value="UniProtKB-KW"/>
</dbReference>
<evidence type="ECO:0000256" key="3">
    <source>
        <dbReference type="ARBA" id="ARBA00022723"/>
    </source>
</evidence>
<sequence>MTLVLDASAVVALATGEPGAEAFRAMVSGELLIAPELVLSEAGIALWRKHRSGVISAADAESAMADIPVLFDRLLPLSALARPALHLAIAHDHPVHDCFTVALARQEGLPLLTGDRRLAARLGEAAEIRLLA</sequence>
<dbReference type="OrthoDB" id="1524147at2"/>
<dbReference type="InterPro" id="IPR002716">
    <property type="entry name" value="PIN_dom"/>
</dbReference>
<comment type="similarity">
    <text evidence="6">Belongs to the PINc/VapC protein family.</text>
</comment>
<reference evidence="8 9" key="1">
    <citation type="submission" date="2019-03" db="EMBL/GenBank/DDBJ databases">
        <title>Paracraurococcus aquatilis NE82 genome sequence.</title>
        <authorList>
            <person name="Zhao Y."/>
            <person name="Du Z."/>
        </authorList>
    </citation>
    <scope>NUCLEOTIDE SEQUENCE [LARGE SCALE GENOMIC DNA]</scope>
    <source>
        <strain evidence="8 9">NE82</strain>
    </source>
</reference>